<dbReference type="SUPFAM" id="SSF52402">
    <property type="entry name" value="Adenine nucleotide alpha hydrolases-like"/>
    <property type="match status" value="2"/>
</dbReference>
<feature type="domain" description="UspA" evidence="1">
    <location>
        <begin position="2"/>
        <end position="162"/>
    </location>
</feature>
<dbReference type="EMBL" id="CP046400">
    <property type="protein sequence ID" value="QGY39473.1"/>
    <property type="molecule type" value="Genomic_DNA"/>
</dbReference>
<keyword evidence="3" id="KW-1185">Reference proteome</keyword>
<dbReference type="RefSeq" id="WP_158946699.1">
    <property type="nucleotide sequence ID" value="NZ_CP046400.1"/>
</dbReference>
<name>A0A6I6JG44_9BACT</name>
<dbReference type="Proteomes" id="UP000428328">
    <property type="component" value="Chromosome"/>
</dbReference>
<protein>
    <submittedName>
        <fullName evidence="2">Universal stress protein</fullName>
    </submittedName>
</protein>
<proteinExistence type="predicted"/>
<gene>
    <name evidence="2" type="ORF">GM415_04835</name>
</gene>
<organism evidence="2 3">
    <name type="scientific">Pseudodesulfovibrio cashew</name>
    <dbReference type="NCBI Taxonomy" id="2678688"/>
    <lineage>
        <taxon>Bacteria</taxon>
        <taxon>Pseudomonadati</taxon>
        <taxon>Thermodesulfobacteriota</taxon>
        <taxon>Desulfovibrionia</taxon>
        <taxon>Desulfovibrionales</taxon>
        <taxon>Desulfovibrionaceae</taxon>
    </lineage>
</organism>
<dbReference type="Gene3D" id="3.40.50.12370">
    <property type="match status" value="1"/>
</dbReference>
<dbReference type="InterPro" id="IPR006016">
    <property type="entry name" value="UspA"/>
</dbReference>
<dbReference type="Pfam" id="PF00582">
    <property type="entry name" value="Usp"/>
    <property type="match status" value="1"/>
</dbReference>
<dbReference type="AlphaFoldDB" id="A0A6I6JG44"/>
<accession>A0A6I6JG44</accession>
<reference evidence="2 3" key="1">
    <citation type="submission" date="2019-11" db="EMBL/GenBank/DDBJ databases">
        <authorList>
            <person name="Zheng R.K."/>
            <person name="Sun C.M."/>
        </authorList>
    </citation>
    <scope>NUCLEOTIDE SEQUENCE [LARGE SCALE GENOMIC DNA]</scope>
    <source>
        <strain evidence="2 3">SRB007</strain>
    </source>
</reference>
<dbReference type="KEGG" id="psel:GM415_04835"/>
<evidence type="ECO:0000259" key="1">
    <source>
        <dbReference type="Pfam" id="PF00582"/>
    </source>
</evidence>
<evidence type="ECO:0000313" key="3">
    <source>
        <dbReference type="Proteomes" id="UP000428328"/>
    </source>
</evidence>
<sequence length="288" mass="32122">MKLLVAVDENAYSRYAVHQAARLAANTWPDMVMLAIEKNRTYVDEDDLNPEEAHPKIRLLHRCRTDFLEALGPDVDLYGREEDLTLAHKPGKVLEENASGRKSFLLHLRHGDPVKAITAEARAEKSDLVIVGCGHHDAAWGRGSDVPGKVADAVECSVYIIRENMTPSRVVCCLDHAHVSQESLELINQWVTLYGAELEVAGVLKHGDLRENVEAKMTEVLDYYLDRGIQARVRVVDESSLEAFIEAGGENDLMALWLHHQSPLKRLFSTSKVASLVNHASSSMLILR</sequence>
<evidence type="ECO:0000313" key="2">
    <source>
        <dbReference type="EMBL" id="QGY39473.1"/>
    </source>
</evidence>